<gene>
    <name evidence="3" type="ORF">DH2020_010964</name>
</gene>
<protein>
    <submittedName>
        <fullName evidence="3">Uncharacterized protein</fullName>
    </submittedName>
</protein>
<keyword evidence="2" id="KW-1133">Transmembrane helix</keyword>
<feature type="transmembrane region" description="Helical" evidence="2">
    <location>
        <begin position="98"/>
        <end position="118"/>
    </location>
</feature>
<sequence length="194" mass="22541">MPLREIEDRQSKLALTREQDHVEAARPSRQFLGTRVIPKWNISPESCILKTRAGEDSLELYQACILPQDQFSLSIMPETKLEEIAAHDFMRVPRFPSYFVCLHFFLVFSHLIVFFALFKAANVAHNLTLRIHHWRVRCQEAKAQAHRLDKEKAAIESKMKAEYDSRLKQMEVKIAELEARPNTPRSPSASPRMK</sequence>
<comment type="caution">
    <text evidence="3">The sequence shown here is derived from an EMBL/GenBank/DDBJ whole genome shotgun (WGS) entry which is preliminary data.</text>
</comment>
<evidence type="ECO:0000256" key="1">
    <source>
        <dbReference type="SAM" id="Coils"/>
    </source>
</evidence>
<proteinExistence type="predicted"/>
<evidence type="ECO:0000313" key="4">
    <source>
        <dbReference type="Proteomes" id="UP001318860"/>
    </source>
</evidence>
<keyword evidence="2" id="KW-0812">Transmembrane</keyword>
<dbReference type="EMBL" id="JABTTQ020000005">
    <property type="protein sequence ID" value="KAK6156716.1"/>
    <property type="molecule type" value="Genomic_DNA"/>
</dbReference>
<keyword evidence="1" id="KW-0175">Coiled coil</keyword>
<name>A0ABR0XC46_REHGL</name>
<reference evidence="3 4" key="1">
    <citation type="journal article" date="2021" name="Comput. Struct. Biotechnol. J.">
        <title>De novo genome assembly of the potent medicinal plant Rehmannia glutinosa using nanopore technology.</title>
        <authorList>
            <person name="Ma L."/>
            <person name="Dong C."/>
            <person name="Song C."/>
            <person name="Wang X."/>
            <person name="Zheng X."/>
            <person name="Niu Y."/>
            <person name="Chen S."/>
            <person name="Feng W."/>
        </authorList>
    </citation>
    <scope>NUCLEOTIDE SEQUENCE [LARGE SCALE GENOMIC DNA]</scope>
    <source>
        <strain evidence="3">DH-2019</strain>
    </source>
</reference>
<evidence type="ECO:0000313" key="3">
    <source>
        <dbReference type="EMBL" id="KAK6156716.1"/>
    </source>
</evidence>
<organism evidence="3 4">
    <name type="scientific">Rehmannia glutinosa</name>
    <name type="common">Chinese foxglove</name>
    <dbReference type="NCBI Taxonomy" id="99300"/>
    <lineage>
        <taxon>Eukaryota</taxon>
        <taxon>Viridiplantae</taxon>
        <taxon>Streptophyta</taxon>
        <taxon>Embryophyta</taxon>
        <taxon>Tracheophyta</taxon>
        <taxon>Spermatophyta</taxon>
        <taxon>Magnoliopsida</taxon>
        <taxon>eudicotyledons</taxon>
        <taxon>Gunneridae</taxon>
        <taxon>Pentapetalae</taxon>
        <taxon>asterids</taxon>
        <taxon>lamiids</taxon>
        <taxon>Lamiales</taxon>
        <taxon>Orobanchaceae</taxon>
        <taxon>Rehmannieae</taxon>
        <taxon>Rehmannia</taxon>
    </lineage>
</organism>
<feature type="coiled-coil region" evidence="1">
    <location>
        <begin position="138"/>
        <end position="180"/>
    </location>
</feature>
<accession>A0ABR0XC46</accession>
<keyword evidence="4" id="KW-1185">Reference proteome</keyword>
<dbReference type="Proteomes" id="UP001318860">
    <property type="component" value="Unassembled WGS sequence"/>
</dbReference>
<keyword evidence="2" id="KW-0472">Membrane</keyword>
<evidence type="ECO:0000256" key="2">
    <source>
        <dbReference type="SAM" id="Phobius"/>
    </source>
</evidence>